<evidence type="ECO:0000313" key="3">
    <source>
        <dbReference type="EMBL" id="BDZ75876.1"/>
    </source>
</evidence>
<dbReference type="InterPro" id="IPR050570">
    <property type="entry name" value="Cell_wall_metabolism_enzyme"/>
</dbReference>
<dbReference type="Gene3D" id="1.10.530.10">
    <property type="match status" value="1"/>
</dbReference>
<dbReference type="Proteomes" id="UP001305815">
    <property type="component" value="Chromosome"/>
</dbReference>
<reference evidence="4" key="1">
    <citation type="journal article" date="2023" name="Int. J. Syst. Evol. Microbiol.">
        <title>Claveliimonas bilis gen. nov., sp. nov., deoxycholic acid-producing bacteria isolated from human faeces, and reclassification of Sellimonas monacensis Zenner et al. 2021 as Claveliimonas monacensis comb. nov.</title>
        <authorList>
            <person name="Hisatomi A."/>
            <person name="Kastawa N.W.E.P.G."/>
            <person name="Song I."/>
            <person name="Ohkuma M."/>
            <person name="Fukiya S."/>
            <person name="Sakamoto M."/>
        </authorList>
    </citation>
    <scope>NUCLEOTIDE SEQUENCE [LARGE SCALE GENOMIC DNA]</scope>
    <source>
        <strain evidence="4">12BBH14</strain>
    </source>
</reference>
<dbReference type="InterPro" id="IPR011055">
    <property type="entry name" value="Dup_hybrid_motif"/>
</dbReference>
<dbReference type="InterPro" id="IPR002901">
    <property type="entry name" value="MGlyc_endo_b_GlcNAc-like_dom"/>
</dbReference>
<dbReference type="Pfam" id="PF01832">
    <property type="entry name" value="Glucosaminidase"/>
    <property type="match status" value="1"/>
</dbReference>
<evidence type="ECO:0000259" key="2">
    <source>
        <dbReference type="SMART" id="SM00047"/>
    </source>
</evidence>
<dbReference type="InterPro" id="IPR016047">
    <property type="entry name" value="M23ase_b-sheet_dom"/>
</dbReference>
<dbReference type="SUPFAM" id="SSF51261">
    <property type="entry name" value="Duplicated hybrid motif"/>
    <property type="match status" value="1"/>
</dbReference>
<proteinExistence type="predicted"/>
<accession>A0ABM8HGT1</accession>
<evidence type="ECO:0000313" key="4">
    <source>
        <dbReference type="Proteomes" id="UP001305815"/>
    </source>
</evidence>
<keyword evidence="4" id="KW-1185">Reference proteome</keyword>
<dbReference type="SMART" id="SM00047">
    <property type="entry name" value="LYZ2"/>
    <property type="match status" value="1"/>
</dbReference>
<sequence>MGQANEVEMSGEPEVSTEPETSMEPEEPEIPEEPETPTEPETPEVPTEPETPEEPEIPAEPETPTEPEEPEIPEEPETPTEPETPEGSTEPETPMEPEEPEIPAEPETPTEPEEPEIAETPTEPDNGSDEETKPIAPSPSVPQTGWNPQVLPVTGNQKERFLEEFTPSERLIPKVLRIKYSTDMPLENIPPFITTEMITGALKVQDEYGYPASVTIAQVIQESGFGKYGPYGEKGQGLSYLAFQYNNLFGVKGRGPAGSVQMKTGEETEEGRSYTIRAGFRMYHTYSESMEDRAKLLKEVYSDLIEGVTDANTFAMRIGSRWATDVDYGKSLIRQMETYDLYRLDRMTLETFDSLLGEFADPCPGSQVTSRFGWRQWSHSYHKGIDLGTGSENIPTYAVAAGTVIEAGWGGSAGNWIIIDHGEGIVTKYMHHSEMYVKEGDRVEKGEQIGLSGTTGRSTGNHLHFQLEIDGEAIDPEPYLFPEESGLNSQD</sequence>
<feature type="region of interest" description="Disordered" evidence="1">
    <location>
        <begin position="1"/>
        <end position="151"/>
    </location>
</feature>
<name>A0ABM8HGT1_9FIRM</name>
<feature type="domain" description="Mannosyl-glycoprotein endo-beta-N-acetylglucosamidase-like" evidence="2">
    <location>
        <begin position="183"/>
        <end position="345"/>
    </location>
</feature>
<gene>
    <name evidence="3" type="ORF">Lac1_00590</name>
</gene>
<dbReference type="CDD" id="cd12797">
    <property type="entry name" value="M23_peptidase"/>
    <property type="match status" value="1"/>
</dbReference>
<dbReference type="PANTHER" id="PTHR21666:SF270">
    <property type="entry name" value="MUREIN HYDROLASE ACTIVATOR ENVC"/>
    <property type="match status" value="1"/>
</dbReference>
<feature type="compositionally biased region" description="Acidic residues" evidence="1">
    <location>
        <begin position="93"/>
        <end position="117"/>
    </location>
</feature>
<dbReference type="PANTHER" id="PTHR21666">
    <property type="entry name" value="PEPTIDASE-RELATED"/>
    <property type="match status" value="1"/>
</dbReference>
<dbReference type="Pfam" id="PF01551">
    <property type="entry name" value="Peptidase_M23"/>
    <property type="match status" value="1"/>
</dbReference>
<feature type="compositionally biased region" description="Acidic residues" evidence="1">
    <location>
        <begin position="9"/>
        <end position="42"/>
    </location>
</feature>
<dbReference type="Gene3D" id="2.70.70.10">
    <property type="entry name" value="Glucose Permease (Domain IIA)"/>
    <property type="match status" value="1"/>
</dbReference>
<protein>
    <recommendedName>
        <fullName evidence="2">Mannosyl-glycoprotein endo-beta-N-acetylglucosamidase-like domain-containing protein</fullName>
    </recommendedName>
</protein>
<evidence type="ECO:0000256" key="1">
    <source>
        <dbReference type="SAM" id="MobiDB-lite"/>
    </source>
</evidence>
<dbReference type="EMBL" id="AP027742">
    <property type="protein sequence ID" value="BDZ75876.1"/>
    <property type="molecule type" value="Genomic_DNA"/>
</dbReference>
<feature type="compositionally biased region" description="Acidic residues" evidence="1">
    <location>
        <begin position="50"/>
        <end position="84"/>
    </location>
</feature>
<organism evidence="3 4">
    <name type="scientific">Claveliimonas bilis</name>
    <dbReference type="NCBI Taxonomy" id="3028070"/>
    <lineage>
        <taxon>Bacteria</taxon>
        <taxon>Bacillati</taxon>
        <taxon>Bacillota</taxon>
        <taxon>Clostridia</taxon>
        <taxon>Lachnospirales</taxon>
        <taxon>Lachnospiraceae</taxon>
        <taxon>Claveliimonas</taxon>
    </lineage>
</organism>